<protein>
    <submittedName>
        <fullName evidence="3">LacI family transcriptional regulator</fullName>
    </submittedName>
</protein>
<evidence type="ECO:0000313" key="3">
    <source>
        <dbReference type="EMBL" id="HBP31913.1"/>
    </source>
</evidence>
<dbReference type="CDD" id="cd13578">
    <property type="entry name" value="PBP2_Bug27"/>
    <property type="match status" value="1"/>
</dbReference>
<dbReference type="InterPro" id="IPR042100">
    <property type="entry name" value="Bug_dom1"/>
</dbReference>
<feature type="signal peptide" evidence="2">
    <location>
        <begin position="1"/>
        <end position="22"/>
    </location>
</feature>
<sequence length="323" mass="33953">MKHIIRVVTGVLAALACTPAVAASYPDKAVTIVVPFPAGGTTDVLARHLGKALSEKWGQPVVIENKSGASGTIGSADVARSTPNGYRLLVTATHHIINPTLLKETIAYDTKAAFSNIALVASVPNVLVVNKNFEAKNVQDLIKMAKEKPGTINFGSAGIGGANHLSGELFAHMAGVKLTHIPYRGAAPSLNDLLAGQIPVMFDSVPGVLAHIQSGSLRALGVTSKERVPQLEDTPTIAEAGVKDFEAISIFGLYGPKDIPGAVLKQISSDVRDALQSADIKKKFAALGATPGDLSQPQFDAYVNKEIDKWSEVIQQANITLPK</sequence>
<accession>A0A356LLK7</accession>
<dbReference type="Gene3D" id="3.40.190.10">
    <property type="entry name" value="Periplasmic binding protein-like II"/>
    <property type="match status" value="1"/>
</dbReference>
<keyword evidence="2" id="KW-0732">Signal</keyword>
<dbReference type="InterPro" id="IPR005064">
    <property type="entry name" value="BUG"/>
</dbReference>
<evidence type="ECO:0000256" key="2">
    <source>
        <dbReference type="SAM" id="SignalP"/>
    </source>
</evidence>
<dbReference type="AlphaFoldDB" id="A0A356LLK7"/>
<dbReference type="PROSITE" id="PS51257">
    <property type="entry name" value="PROKAR_LIPOPROTEIN"/>
    <property type="match status" value="1"/>
</dbReference>
<comment type="caution">
    <text evidence="3">The sequence shown here is derived from an EMBL/GenBank/DDBJ whole genome shotgun (WGS) entry which is preliminary data.</text>
</comment>
<feature type="chain" id="PRO_5016609799" evidence="2">
    <location>
        <begin position="23"/>
        <end position="323"/>
    </location>
</feature>
<reference evidence="3 4" key="1">
    <citation type="journal article" date="2018" name="Nat. Biotechnol.">
        <title>A standardized bacterial taxonomy based on genome phylogeny substantially revises the tree of life.</title>
        <authorList>
            <person name="Parks D.H."/>
            <person name="Chuvochina M."/>
            <person name="Waite D.W."/>
            <person name="Rinke C."/>
            <person name="Skarshewski A."/>
            <person name="Chaumeil P.A."/>
            <person name="Hugenholtz P."/>
        </authorList>
    </citation>
    <scope>NUCLEOTIDE SEQUENCE [LARGE SCALE GENOMIC DNA]</scope>
    <source>
        <strain evidence="3">UBA10707</strain>
    </source>
</reference>
<evidence type="ECO:0000313" key="4">
    <source>
        <dbReference type="Proteomes" id="UP000264036"/>
    </source>
</evidence>
<dbReference type="Proteomes" id="UP000264036">
    <property type="component" value="Unassembled WGS sequence"/>
</dbReference>
<comment type="similarity">
    <text evidence="1">Belongs to the UPF0065 (bug) family.</text>
</comment>
<organism evidence="3 4">
    <name type="scientific">Advenella kashmirensis</name>
    <dbReference type="NCBI Taxonomy" id="310575"/>
    <lineage>
        <taxon>Bacteria</taxon>
        <taxon>Pseudomonadati</taxon>
        <taxon>Pseudomonadota</taxon>
        <taxon>Betaproteobacteria</taxon>
        <taxon>Burkholderiales</taxon>
        <taxon>Alcaligenaceae</taxon>
    </lineage>
</organism>
<dbReference type="PANTHER" id="PTHR42928:SF5">
    <property type="entry name" value="BLR1237 PROTEIN"/>
    <property type="match status" value="1"/>
</dbReference>
<dbReference type="PANTHER" id="PTHR42928">
    <property type="entry name" value="TRICARBOXYLATE-BINDING PROTEIN"/>
    <property type="match status" value="1"/>
</dbReference>
<proteinExistence type="inferred from homology"/>
<dbReference type="EMBL" id="DOEK01000046">
    <property type="protein sequence ID" value="HBP31913.1"/>
    <property type="molecule type" value="Genomic_DNA"/>
</dbReference>
<dbReference type="SUPFAM" id="SSF53850">
    <property type="entry name" value="Periplasmic binding protein-like II"/>
    <property type="match status" value="1"/>
</dbReference>
<dbReference type="Gene3D" id="3.40.190.150">
    <property type="entry name" value="Bordetella uptake gene, domain 1"/>
    <property type="match status" value="1"/>
</dbReference>
<gene>
    <name evidence="3" type="ORF">DD666_21205</name>
</gene>
<dbReference type="PIRSF" id="PIRSF017082">
    <property type="entry name" value="YflP"/>
    <property type="match status" value="1"/>
</dbReference>
<evidence type="ECO:0000256" key="1">
    <source>
        <dbReference type="ARBA" id="ARBA00006987"/>
    </source>
</evidence>
<name>A0A356LLK7_9BURK</name>
<dbReference type="Pfam" id="PF03401">
    <property type="entry name" value="TctC"/>
    <property type="match status" value="1"/>
</dbReference>